<keyword evidence="3" id="KW-0732">Signal</keyword>
<sequence>MKWFLIIFAFSIVVVVSISGYSETRICTDRNHIFLAPGVLTAGGNSRACVSRFYVEGPARMSLTLKTQHHEEGTATRLLNPGDGGCLDIPVPMKPNTKAELAVSIKYAEANCSWHRSITLRIGGGRLVVVHTERAKYRPGETLRFRATALKADLTPAHTMIDEIWLEGPRGAWEGVRAHQWTRVRTRMGVAQLQYQLDEMAPVGTWTVRVRLADGSQGSAVFSVGNYELPPFQLTVKHSPRILKSSERLVWTVCVRYPWSEAVEGMLVIRIRGAGVGVGAGAAGIRTAVRLRAPRACHRHAAASRRVGLDSSTPPEFIVADFSFQEEGTRIWQNTTVVSQVVDSPISLEFLTKHRTIVSSGLPYKLKIKATRWDEKPAVNEKIRVCKSPSKLNDVAKNLSCVDAQTDDKGIARVMFTADDSPIYTFQASTNTTTASLELEVKAGKGGKAALGPLRVDPTSRTLVPLYLSIDDVTKPITVHFVVITRGGIIHRWGATTQCPTNSNQILIAQRNSTCQNLQNVANIEDLDGNIGTNNDIADFVKSSLRNERSSSAEASNFKNGNLIANVETNSSSVLDALMDGQMWRIMLPVKVTHQMCPDSHLVTYFYHNNELISASKHFEMDECFANKVTASWSHHQSLPGSVATLHLSTPGPALCALSVLDVAAKWVNPGESIKDLMLRDLRKLIDGHRNLTEYDVAGECFLSSDTLEDSKSSHLLESWLAAAGLRLLGGGESMVQRRGKNCDRPPLALVADEAPRRDFSESWLWRLVPVSVNGSVAAMARAPDSITRFEASVFCVSKTGVAISQPAVLQVFREFFIHADSPRRLRRGDSTVVQYRLFNYLYEPLTVQIVVLTDPHLEGPANYVERACVLARSSIARRVSILAKLPGVARLSIKATSVADKCGNNTNISQKTISDEVIVEMQVDPEGVPAQEHRSILLCDKENFGPVKSSIDWNWSKEEDIVPGTETVVLWAVSDFTGPLWADADALVTLPRGCGEQNMARLATNLLALSYLHPQSQQAATAKEHVARGFTRQLQYVHPSGGFSAFGPADHIASTWLTAFCIRYLRRAHQVISPDSPPPPAIQRAERWLLSQQMENGCFRNEGQVFHKELKGGLNDDGETASIALTAYVITSLIESSLPIPYRIIQNSLSCLRALPPKKTPPKLYAYSIITYAFMRLRRYEKELRLTNEALSLDGVASGLTMDEEMKGLVGFLKVAKRSTDYVWWESGSLATTVESTGYALLALSECPNHLLDSCSSDARRAILWLATHRTAAGGFVSTQDTLVALEGLARWSSILPSDTNLTLRAECGVISRSVNISSNSKVPDVLKMPIGGLRLSVQGTGCALIQGTRFYNMLSTHDRTEKSLQVQTIVRTDGTYNCDTTCFCAAVVEVCAVWSGEFPEMALLEVTLPGGFAADAALLYSQLLPKDKLLRRIEISASNSRATFYLGARDDSSRGGHHCYRLHAVGPAAKTKPAHAKITDYYRPDVNHVQMFTIPENCPPRISHDATDNTASDNIFNRAKSLDGEILISHDFLFEDIPEGVPMEDPLYDNLSMQTDDKDTYEITKENYFDKAAMQNNSKNYKSSIDDETLTIKNEIDVQQSQSNITKFIHLTHRKEEVIKNIPIQHLSSISKHKPDIKPDIENSITEDLRINNKEVNNKDKYSNHSYINKTKDVTSHDDLSIVKSTIVDEKHNLNKDFTHNISADNKQNENKLDPQKDIGGFDVVQVTQNKNEKDTDDKRSQDRTPSYDKFSNFHFIDSERDLEVPSGIEGPVPAFVLPPPNFMYTPRSDEAPVQENKQTPDDTFNPYEIYYPNLINRDLRRPL</sequence>
<dbReference type="InterPro" id="IPR013783">
    <property type="entry name" value="Ig-like_fold"/>
</dbReference>
<dbReference type="InterPro" id="IPR008930">
    <property type="entry name" value="Terpenoid_cyclase/PrenylTrfase"/>
</dbReference>
<dbReference type="SMART" id="SM01361">
    <property type="entry name" value="A2M_recep"/>
    <property type="match status" value="1"/>
</dbReference>
<feature type="domain" description="Alpha-2-macroglobulin bait region" evidence="4">
    <location>
        <begin position="439"/>
        <end position="668"/>
    </location>
</feature>
<accession>A0A5E4Q716</accession>
<organism evidence="7 8">
    <name type="scientific">Leptidea sinapis</name>
    <dbReference type="NCBI Taxonomy" id="189913"/>
    <lineage>
        <taxon>Eukaryota</taxon>
        <taxon>Metazoa</taxon>
        <taxon>Ecdysozoa</taxon>
        <taxon>Arthropoda</taxon>
        <taxon>Hexapoda</taxon>
        <taxon>Insecta</taxon>
        <taxon>Pterygota</taxon>
        <taxon>Neoptera</taxon>
        <taxon>Endopterygota</taxon>
        <taxon>Lepidoptera</taxon>
        <taxon>Glossata</taxon>
        <taxon>Ditrysia</taxon>
        <taxon>Papilionoidea</taxon>
        <taxon>Pieridae</taxon>
        <taxon>Dismorphiinae</taxon>
        <taxon>Leptidea</taxon>
    </lineage>
</organism>
<dbReference type="Pfam" id="PF01835">
    <property type="entry name" value="MG2"/>
    <property type="match status" value="1"/>
</dbReference>
<feature type="signal peptide" evidence="3">
    <location>
        <begin position="1"/>
        <end position="20"/>
    </location>
</feature>
<feature type="compositionally biased region" description="Basic and acidic residues" evidence="2">
    <location>
        <begin position="1733"/>
        <end position="1749"/>
    </location>
</feature>
<evidence type="ECO:0000259" key="6">
    <source>
        <dbReference type="SMART" id="SM01361"/>
    </source>
</evidence>
<dbReference type="InterPro" id="IPR009048">
    <property type="entry name" value="A-macroglobulin_rcpt-bd"/>
</dbReference>
<dbReference type="Gene3D" id="1.50.10.20">
    <property type="match status" value="1"/>
</dbReference>
<dbReference type="EMBL" id="FZQP02001615">
    <property type="protein sequence ID" value="VVC93366.1"/>
    <property type="molecule type" value="Genomic_DNA"/>
</dbReference>
<dbReference type="Pfam" id="PF07678">
    <property type="entry name" value="TED_complement"/>
    <property type="match status" value="1"/>
</dbReference>
<evidence type="ECO:0000313" key="8">
    <source>
        <dbReference type="Proteomes" id="UP000324832"/>
    </source>
</evidence>
<dbReference type="Proteomes" id="UP000324832">
    <property type="component" value="Unassembled WGS sequence"/>
</dbReference>
<proteinExistence type="predicted"/>
<dbReference type="InterPro" id="IPR019742">
    <property type="entry name" value="MacrogloblnA2_CS"/>
</dbReference>
<feature type="domain" description="Alpha-macroglobulin receptor-binding" evidence="6">
    <location>
        <begin position="1401"/>
        <end position="1494"/>
    </location>
</feature>
<dbReference type="InterPro" id="IPR036595">
    <property type="entry name" value="A-macroglobulin_rcpt-bd_sf"/>
</dbReference>
<dbReference type="PANTHER" id="PTHR11412">
    <property type="entry name" value="MACROGLOBULIN / COMPLEMENT"/>
    <property type="match status" value="1"/>
</dbReference>
<dbReference type="InterPro" id="IPR050473">
    <property type="entry name" value="A2M/Complement_sys"/>
</dbReference>
<gene>
    <name evidence="7" type="ORF">LSINAPIS_LOCUS5577</name>
</gene>
<feature type="region of interest" description="Disordered" evidence="2">
    <location>
        <begin position="1786"/>
        <end position="1808"/>
    </location>
</feature>
<dbReference type="InterPro" id="IPR002890">
    <property type="entry name" value="MG2"/>
</dbReference>
<dbReference type="SUPFAM" id="SSF48239">
    <property type="entry name" value="Terpenoid cyclases/Protein prenyltransferases"/>
    <property type="match status" value="1"/>
</dbReference>
<dbReference type="InterPro" id="IPR011626">
    <property type="entry name" value="Alpha-macroglobulin_TED"/>
</dbReference>
<evidence type="ECO:0000256" key="3">
    <source>
        <dbReference type="SAM" id="SignalP"/>
    </source>
</evidence>
<dbReference type="PROSITE" id="PS00477">
    <property type="entry name" value="ALPHA_2_MACROGLOBULIN"/>
    <property type="match status" value="1"/>
</dbReference>
<dbReference type="GO" id="GO:0004866">
    <property type="term" value="F:endopeptidase inhibitor activity"/>
    <property type="evidence" value="ECO:0007669"/>
    <property type="project" value="InterPro"/>
</dbReference>
<dbReference type="SMART" id="SM01359">
    <property type="entry name" value="A2M_N_2"/>
    <property type="match status" value="1"/>
</dbReference>
<dbReference type="Gene3D" id="2.60.120.1540">
    <property type="match status" value="1"/>
</dbReference>
<feature type="region of interest" description="Disordered" evidence="2">
    <location>
        <begin position="1730"/>
        <end position="1753"/>
    </location>
</feature>
<dbReference type="Gene3D" id="2.60.40.10">
    <property type="entry name" value="Immunoglobulins"/>
    <property type="match status" value="1"/>
</dbReference>
<dbReference type="Pfam" id="PF07677">
    <property type="entry name" value="A2M_recep"/>
    <property type="match status" value="1"/>
</dbReference>
<name>A0A5E4Q716_9NEOP</name>
<dbReference type="SUPFAM" id="SSF49410">
    <property type="entry name" value="Alpha-macroglobulin receptor domain"/>
    <property type="match status" value="1"/>
</dbReference>
<evidence type="ECO:0000256" key="1">
    <source>
        <dbReference type="ARBA" id="ARBA00023157"/>
    </source>
</evidence>
<dbReference type="Gene3D" id="2.60.40.690">
    <property type="entry name" value="Alpha-macroglobulin, receptor-binding domain"/>
    <property type="match status" value="1"/>
</dbReference>
<evidence type="ECO:0000313" key="7">
    <source>
        <dbReference type="EMBL" id="VVC93366.1"/>
    </source>
</evidence>
<feature type="domain" description="Alpha-2-macroglobulin" evidence="5">
    <location>
        <begin position="763"/>
        <end position="852"/>
    </location>
</feature>
<dbReference type="GO" id="GO:0005615">
    <property type="term" value="C:extracellular space"/>
    <property type="evidence" value="ECO:0007669"/>
    <property type="project" value="InterPro"/>
</dbReference>
<dbReference type="InterPro" id="IPR047565">
    <property type="entry name" value="Alpha-macroglob_thiol-ester_cl"/>
</dbReference>
<feature type="chain" id="PRO_5022935653" description="Alpha-2-macroglobulin domain-containing protein" evidence="3">
    <location>
        <begin position="21"/>
        <end position="1826"/>
    </location>
</feature>
<dbReference type="Gene3D" id="2.20.130.20">
    <property type="match status" value="1"/>
</dbReference>
<dbReference type="InterPro" id="IPR001599">
    <property type="entry name" value="Macroglobln_a2"/>
</dbReference>
<dbReference type="InterPro" id="IPR011625">
    <property type="entry name" value="A2M_N_BRD"/>
</dbReference>
<dbReference type="Gene3D" id="2.60.40.1930">
    <property type="match status" value="1"/>
</dbReference>
<dbReference type="PANTHER" id="PTHR11412:SF171">
    <property type="entry name" value="PREGNANCY ZONE PROTEIN-LIKE PROTEIN"/>
    <property type="match status" value="1"/>
</dbReference>
<dbReference type="SMART" id="SM01419">
    <property type="entry name" value="Thiol-ester_cl"/>
    <property type="match status" value="1"/>
</dbReference>
<evidence type="ECO:0008006" key="9">
    <source>
        <dbReference type="Google" id="ProtNLM"/>
    </source>
</evidence>
<protein>
    <recommendedName>
        <fullName evidence="9">Alpha-2-macroglobulin domain-containing protein</fullName>
    </recommendedName>
</protein>
<keyword evidence="1" id="KW-1015">Disulfide bond</keyword>
<evidence type="ECO:0000256" key="2">
    <source>
        <dbReference type="SAM" id="MobiDB-lite"/>
    </source>
</evidence>
<keyword evidence="8" id="KW-1185">Reference proteome</keyword>
<dbReference type="Pfam" id="PF00207">
    <property type="entry name" value="A2M"/>
    <property type="match status" value="1"/>
</dbReference>
<dbReference type="Pfam" id="PF07703">
    <property type="entry name" value="A2M_BRD"/>
    <property type="match status" value="1"/>
</dbReference>
<reference evidence="7 8" key="1">
    <citation type="submission" date="2017-07" db="EMBL/GenBank/DDBJ databases">
        <authorList>
            <person name="Talla V."/>
            <person name="Backstrom N."/>
        </authorList>
    </citation>
    <scope>NUCLEOTIDE SEQUENCE [LARGE SCALE GENOMIC DNA]</scope>
</reference>
<evidence type="ECO:0000259" key="4">
    <source>
        <dbReference type="SMART" id="SM01359"/>
    </source>
</evidence>
<dbReference type="SMART" id="SM01360">
    <property type="entry name" value="A2M"/>
    <property type="match status" value="1"/>
</dbReference>
<evidence type="ECO:0000259" key="5">
    <source>
        <dbReference type="SMART" id="SM01360"/>
    </source>
</evidence>